<evidence type="ECO:0000313" key="2">
    <source>
        <dbReference type="EMBL" id="NYD66668.1"/>
    </source>
</evidence>
<dbReference type="AlphaFoldDB" id="A0A4Q2MA58"/>
<evidence type="ECO:0000313" key="5">
    <source>
        <dbReference type="Proteomes" id="UP000581087"/>
    </source>
</evidence>
<dbReference type="EMBL" id="JACCBI010000001">
    <property type="protein sequence ID" value="NYD66668.1"/>
    <property type="molecule type" value="Genomic_DNA"/>
</dbReference>
<dbReference type="Pfam" id="PF00535">
    <property type="entry name" value="Glycos_transf_2"/>
    <property type="match status" value="1"/>
</dbReference>
<dbReference type="PANTHER" id="PTHR22916">
    <property type="entry name" value="GLYCOSYLTRANSFERASE"/>
    <property type="match status" value="1"/>
</dbReference>
<dbReference type="Proteomes" id="UP000292686">
    <property type="component" value="Unassembled WGS sequence"/>
</dbReference>
<dbReference type="EMBL" id="SDPM01000002">
    <property type="protein sequence ID" value="RXZ87333.1"/>
    <property type="molecule type" value="Genomic_DNA"/>
</dbReference>
<keyword evidence="4" id="KW-1185">Reference proteome</keyword>
<dbReference type="GO" id="GO:0047355">
    <property type="term" value="F:CDP-glycerol glycerophosphotransferase activity"/>
    <property type="evidence" value="ECO:0007669"/>
    <property type="project" value="UniProtKB-EC"/>
</dbReference>
<organism evidence="3 4">
    <name type="scientific">Agromyces atrinae</name>
    <dbReference type="NCBI Taxonomy" id="592376"/>
    <lineage>
        <taxon>Bacteria</taxon>
        <taxon>Bacillati</taxon>
        <taxon>Actinomycetota</taxon>
        <taxon>Actinomycetes</taxon>
        <taxon>Micrococcales</taxon>
        <taxon>Microbacteriaceae</taxon>
        <taxon>Agromyces</taxon>
    </lineage>
</organism>
<dbReference type="PANTHER" id="PTHR22916:SF3">
    <property type="entry name" value="UDP-GLCNAC:BETAGAL BETA-1,3-N-ACETYLGLUCOSAMINYLTRANSFERASE-LIKE PROTEIN 1"/>
    <property type="match status" value="1"/>
</dbReference>
<protein>
    <submittedName>
        <fullName evidence="2">CDP-glycerol glycerophosphotransferase</fullName>
        <ecNumber evidence="2">2.7.8.12</ecNumber>
    </submittedName>
    <submittedName>
        <fullName evidence="3">Glycosyltransferase family 2 protein</fullName>
    </submittedName>
</protein>
<dbReference type="CDD" id="cd00761">
    <property type="entry name" value="Glyco_tranf_GTA_type"/>
    <property type="match status" value="1"/>
</dbReference>
<evidence type="ECO:0000313" key="4">
    <source>
        <dbReference type="Proteomes" id="UP000292686"/>
    </source>
</evidence>
<dbReference type="OrthoDB" id="2676521at2"/>
<reference evidence="2 5" key="2">
    <citation type="submission" date="2020-07" db="EMBL/GenBank/DDBJ databases">
        <title>Sequencing the genomes of 1000 actinobacteria strains.</title>
        <authorList>
            <person name="Klenk H.-P."/>
        </authorList>
    </citation>
    <scope>NUCLEOTIDE SEQUENCE [LARGE SCALE GENOMIC DNA]</scope>
    <source>
        <strain evidence="2 5">DSM 23870</strain>
    </source>
</reference>
<comment type="caution">
    <text evidence="3">The sequence shown here is derived from an EMBL/GenBank/DDBJ whole genome shotgun (WGS) entry which is preliminary data.</text>
</comment>
<gene>
    <name evidence="2" type="ORF">BJ972_001187</name>
    <name evidence="3" type="ORF">ESP50_05275</name>
</gene>
<reference evidence="3 4" key="1">
    <citation type="submission" date="2019-01" db="EMBL/GenBank/DDBJ databases">
        <title>Agromyces.</title>
        <authorList>
            <person name="Li J."/>
        </authorList>
    </citation>
    <scope>NUCLEOTIDE SEQUENCE [LARGE SCALE GENOMIC DNA]</scope>
    <source>
        <strain evidence="3 4">DSM 23870</strain>
    </source>
</reference>
<dbReference type="EC" id="2.7.8.12" evidence="2"/>
<dbReference type="InterPro" id="IPR001173">
    <property type="entry name" value="Glyco_trans_2-like"/>
</dbReference>
<accession>A0A4Q2MA58</accession>
<feature type="domain" description="Glycosyltransferase 2-like" evidence="1">
    <location>
        <begin position="39"/>
        <end position="158"/>
    </location>
</feature>
<dbReference type="Gene3D" id="3.90.550.10">
    <property type="entry name" value="Spore Coat Polysaccharide Biosynthesis Protein SpsA, Chain A"/>
    <property type="match status" value="1"/>
</dbReference>
<dbReference type="GO" id="GO:0016758">
    <property type="term" value="F:hexosyltransferase activity"/>
    <property type="evidence" value="ECO:0007669"/>
    <property type="project" value="UniProtKB-ARBA"/>
</dbReference>
<name>A0A4Q2MA58_9MICO</name>
<dbReference type="InterPro" id="IPR029044">
    <property type="entry name" value="Nucleotide-diphossugar_trans"/>
</dbReference>
<evidence type="ECO:0000259" key="1">
    <source>
        <dbReference type="Pfam" id="PF00535"/>
    </source>
</evidence>
<dbReference type="Proteomes" id="UP000581087">
    <property type="component" value="Unassembled WGS sequence"/>
</dbReference>
<proteinExistence type="predicted"/>
<evidence type="ECO:0000313" key="3">
    <source>
        <dbReference type="EMBL" id="RXZ87333.1"/>
    </source>
</evidence>
<keyword evidence="3" id="KW-0808">Transferase</keyword>
<dbReference type="RefSeq" id="WP_129172907.1">
    <property type="nucleotide sequence ID" value="NZ_JACCBI010000001.1"/>
</dbReference>
<dbReference type="SUPFAM" id="SSF53448">
    <property type="entry name" value="Nucleotide-diphospho-sugar transferases"/>
    <property type="match status" value="1"/>
</dbReference>
<sequence length="409" mass="45303">MAILDVARRWAGPALVRARALRGRLRARRGNIGGEGVVSVVIPVHNVAPYLDACLRSVLGQDHDRLDVIVIDDASTDATPAILERWHRRDPRVRVITRTESRGPNAARNLALAEARGEFVTFLDGDDVLLAGAYRDALASLRASGSDFAVASYERLEGAKRTTPAFWVLDAHAADRRGVTLAEWPEAMVNAVQWSKVYRRAFWEGAGLSFPEAGHYQDQIVTAHAFARAATFDVLHRPTVVWRIRDDGSSMTQQYRALGSLRDRFATARRVLDIYRVEASPAVVRARLVQYLSNDFAITASTVTDLDDAAWHVLREELAASVPAPFDDEIWLDVPAEFKVLYALILEGDRDRALEYVRRGGLRILDHALIDVAGVAHIALPFWGDESAAVPLECFRAAPRELRAFGVAL</sequence>